<dbReference type="PRINTS" id="PR00385">
    <property type="entry name" value="P450"/>
</dbReference>
<feature type="compositionally biased region" description="Basic and acidic residues" evidence="16">
    <location>
        <begin position="331"/>
        <end position="347"/>
    </location>
</feature>
<dbReference type="Pfam" id="PF00067">
    <property type="entry name" value="p450"/>
    <property type="match status" value="2"/>
</dbReference>
<dbReference type="Proteomes" id="UP001381693">
    <property type="component" value="Unassembled WGS sequence"/>
</dbReference>
<keyword evidence="12 15" id="KW-0503">Monooxygenase</keyword>
<dbReference type="InterPro" id="IPR017972">
    <property type="entry name" value="Cyt_P450_CS"/>
</dbReference>
<evidence type="ECO:0000256" key="16">
    <source>
        <dbReference type="SAM" id="MobiDB-lite"/>
    </source>
</evidence>
<gene>
    <name evidence="18" type="primary">CYP3A4_4</name>
    <name evidence="18" type="ORF">SK128_025036</name>
</gene>
<keyword evidence="8" id="KW-0256">Endoplasmic reticulum</keyword>
<dbReference type="SUPFAM" id="SSF48264">
    <property type="entry name" value="Cytochrome P450"/>
    <property type="match status" value="1"/>
</dbReference>
<name>A0AAN8X9Q7_HALRR</name>
<reference evidence="18 19" key="1">
    <citation type="submission" date="2023-11" db="EMBL/GenBank/DDBJ databases">
        <title>Halocaridina rubra genome assembly.</title>
        <authorList>
            <person name="Smith C."/>
        </authorList>
    </citation>
    <scope>NUCLEOTIDE SEQUENCE [LARGE SCALE GENOMIC DNA]</scope>
    <source>
        <strain evidence="18">EP-1</strain>
        <tissue evidence="18">Whole</tissue>
    </source>
</reference>
<dbReference type="GO" id="GO:0016705">
    <property type="term" value="F:oxidoreductase activity, acting on paired donors, with incorporation or reduction of molecular oxygen"/>
    <property type="evidence" value="ECO:0007669"/>
    <property type="project" value="InterPro"/>
</dbReference>
<evidence type="ECO:0000256" key="5">
    <source>
        <dbReference type="ARBA" id="ARBA00010617"/>
    </source>
</evidence>
<dbReference type="InterPro" id="IPR002403">
    <property type="entry name" value="Cyt_P450_E_grp-IV"/>
</dbReference>
<dbReference type="GO" id="GO:0005506">
    <property type="term" value="F:iron ion binding"/>
    <property type="evidence" value="ECO:0007669"/>
    <property type="project" value="InterPro"/>
</dbReference>
<keyword evidence="10 15" id="KW-0560">Oxidoreductase</keyword>
<protein>
    <submittedName>
        <fullName evidence="18">Cytochrome P450 3A4</fullName>
    </submittedName>
</protein>
<keyword evidence="9" id="KW-0492">Microsome</keyword>
<evidence type="ECO:0000256" key="8">
    <source>
        <dbReference type="ARBA" id="ARBA00022824"/>
    </source>
</evidence>
<evidence type="ECO:0000256" key="15">
    <source>
        <dbReference type="RuleBase" id="RU000461"/>
    </source>
</evidence>
<keyword evidence="17" id="KW-0732">Signal</keyword>
<feature type="region of interest" description="Disordered" evidence="16">
    <location>
        <begin position="281"/>
        <end position="347"/>
    </location>
</feature>
<dbReference type="GO" id="GO:0020037">
    <property type="term" value="F:heme binding"/>
    <property type="evidence" value="ECO:0007669"/>
    <property type="project" value="InterPro"/>
</dbReference>
<sequence>MWLLSLLLLSTVVFVAFTYSRKRHNFWTLNGISTPPFIPFLGHAHKLYNKKQGRWIFENEVYSKFGGCRYAGIYEFLNPILIVGDPELMKNILVKDFDHFVNRRKQTVMTNERDSVMNHMLTSKEGDDWKALRSVMSPTFTSGRMKAMFPLVCEKANALVSFCRKEISKKPQIDMKYTAGRYTVDTLASCAFGIECNSLIDDDAAFPKKVSAFFNVPSSKLLLYLFYRLFPRMFSLLKINLNPPELDFFKEVVTHTIAERKRKNLRRDDFLDLLLEAEHSESETKDEQVHQGDEWPDSNNQLNNEEKEQDDNVANKKDTVTQHQHQQMQKLQEHVQNESTEEKHENVKNAKKTLKGGLDDNAILAQCLLFLVAGYDTTASTLAFASFLLAKHPKEQDTLRQELRELLEEKEGKLTYDTLIDAKFLDSCIMETLRLYPPGPRLQRMCNKSYRLPGTEFTIPKGMVVQCQVWSVHHDARYWPDPEKFSPDRFMPENRPNIKSFTHIPFGMGPRNCIGMRFALMEVKVALAKLVLAAEMKLAPGSEELILEGGNSSFLRPKYGVNLILKPLGSE</sequence>
<dbReference type="Gene3D" id="1.10.630.10">
    <property type="entry name" value="Cytochrome P450"/>
    <property type="match status" value="1"/>
</dbReference>
<keyword evidence="19" id="KW-1185">Reference proteome</keyword>
<dbReference type="PANTHER" id="PTHR24292:SF54">
    <property type="entry name" value="CYP9F3-RELATED"/>
    <property type="match status" value="1"/>
</dbReference>
<evidence type="ECO:0000256" key="6">
    <source>
        <dbReference type="ARBA" id="ARBA00022617"/>
    </source>
</evidence>
<keyword evidence="6 14" id="KW-0349">Heme</keyword>
<evidence type="ECO:0000256" key="17">
    <source>
        <dbReference type="SAM" id="SignalP"/>
    </source>
</evidence>
<dbReference type="InterPro" id="IPR001128">
    <property type="entry name" value="Cyt_P450"/>
</dbReference>
<dbReference type="InterPro" id="IPR050476">
    <property type="entry name" value="Insect_CytP450_Detox"/>
</dbReference>
<keyword evidence="11 14" id="KW-0408">Iron</keyword>
<dbReference type="InterPro" id="IPR036396">
    <property type="entry name" value="Cyt_P450_sf"/>
</dbReference>
<evidence type="ECO:0000256" key="2">
    <source>
        <dbReference type="ARBA" id="ARBA00003690"/>
    </source>
</evidence>
<dbReference type="PRINTS" id="PR00465">
    <property type="entry name" value="EP450IV"/>
</dbReference>
<dbReference type="CDD" id="cd11056">
    <property type="entry name" value="CYP6-like"/>
    <property type="match status" value="1"/>
</dbReference>
<evidence type="ECO:0000256" key="12">
    <source>
        <dbReference type="ARBA" id="ARBA00023033"/>
    </source>
</evidence>
<dbReference type="GO" id="GO:0004497">
    <property type="term" value="F:monooxygenase activity"/>
    <property type="evidence" value="ECO:0007669"/>
    <property type="project" value="UniProtKB-KW"/>
</dbReference>
<evidence type="ECO:0000256" key="11">
    <source>
        <dbReference type="ARBA" id="ARBA00023004"/>
    </source>
</evidence>
<evidence type="ECO:0000256" key="7">
    <source>
        <dbReference type="ARBA" id="ARBA00022723"/>
    </source>
</evidence>
<evidence type="ECO:0000256" key="4">
    <source>
        <dbReference type="ARBA" id="ARBA00004406"/>
    </source>
</evidence>
<feature type="signal peptide" evidence="17">
    <location>
        <begin position="1"/>
        <end position="18"/>
    </location>
</feature>
<feature type="chain" id="PRO_5042960868" evidence="17">
    <location>
        <begin position="19"/>
        <end position="571"/>
    </location>
</feature>
<comment type="similarity">
    <text evidence="5 15">Belongs to the cytochrome P450 family.</text>
</comment>
<keyword evidence="13" id="KW-0472">Membrane</keyword>
<keyword evidence="7 14" id="KW-0479">Metal-binding</keyword>
<comment type="cofactor">
    <cofactor evidence="1 14">
        <name>heme</name>
        <dbReference type="ChEBI" id="CHEBI:30413"/>
    </cofactor>
</comment>
<evidence type="ECO:0000256" key="3">
    <source>
        <dbReference type="ARBA" id="ARBA00004174"/>
    </source>
</evidence>
<dbReference type="GO" id="GO:0005789">
    <property type="term" value="C:endoplasmic reticulum membrane"/>
    <property type="evidence" value="ECO:0007669"/>
    <property type="project" value="UniProtKB-SubCell"/>
</dbReference>
<dbReference type="AlphaFoldDB" id="A0AAN8X9Q7"/>
<evidence type="ECO:0000256" key="1">
    <source>
        <dbReference type="ARBA" id="ARBA00001971"/>
    </source>
</evidence>
<feature type="compositionally biased region" description="Basic and acidic residues" evidence="16">
    <location>
        <begin position="281"/>
        <end position="293"/>
    </location>
</feature>
<evidence type="ECO:0000313" key="19">
    <source>
        <dbReference type="Proteomes" id="UP001381693"/>
    </source>
</evidence>
<evidence type="ECO:0000256" key="13">
    <source>
        <dbReference type="ARBA" id="ARBA00023136"/>
    </source>
</evidence>
<dbReference type="PANTHER" id="PTHR24292">
    <property type="entry name" value="CYTOCHROME P450"/>
    <property type="match status" value="1"/>
</dbReference>
<dbReference type="EMBL" id="JAXCGZ010005913">
    <property type="protein sequence ID" value="KAK7080460.1"/>
    <property type="molecule type" value="Genomic_DNA"/>
</dbReference>
<dbReference type="PROSITE" id="PS00086">
    <property type="entry name" value="CYTOCHROME_P450"/>
    <property type="match status" value="1"/>
</dbReference>
<comment type="subcellular location">
    <subcellularLocation>
        <location evidence="4">Endoplasmic reticulum membrane</location>
        <topology evidence="4">Peripheral membrane protein</topology>
    </subcellularLocation>
    <subcellularLocation>
        <location evidence="3">Microsome membrane</location>
        <topology evidence="3">Peripheral membrane protein</topology>
    </subcellularLocation>
</comment>
<evidence type="ECO:0000256" key="9">
    <source>
        <dbReference type="ARBA" id="ARBA00022848"/>
    </source>
</evidence>
<evidence type="ECO:0000256" key="10">
    <source>
        <dbReference type="ARBA" id="ARBA00023002"/>
    </source>
</evidence>
<proteinExistence type="inferred from homology"/>
<comment type="caution">
    <text evidence="18">The sequence shown here is derived from an EMBL/GenBank/DDBJ whole genome shotgun (WGS) entry which is preliminary data.</text>
</comment>
<accession>A0AAN8X9Q7</accession>
<organism evidence="18 19">
    <name type="scientific">Halocaridina rubra</name>
    <name type="common">Hawaiian red shrimp</name>
    <dbReference type="NCBI Taxonomy" id="373956"/>
    <lineage>
        <taxon>Eukaryota</taxon>
        <taxon>Metazoa</taxon>
        <taxon>Ecdysozoa</taxon>
        <taxon>Arthropoda</taxon>
        <taxon>Crustacea</taxon>
        <taxon>Multicrustacea</taxon>
        <taxon>Malacostraca</taxon>
        <taxon>Eumalacostraca</taxon>
        <taxon>Eucarida</taxon>
        <taxon>Decapoda</taxon>
        <taxon>Pleocyemata</taxon>
        <taxon>Caridea</taxon>
        <taxon>Atyoidea</taxon>
        <taxon>Atyidae</taxon>
        <taxon>Halocaridina</taxon>
    </lineage>
</organism>
<evidence type="ECO:0000313" key="18">
    <source>
        <dbReference type="EMBL" id="KAK7080460.1"/>
    </source>
</evidence>
<evidence type="ECO:0000256" key="14">
    <source>
        <dbReference type="PIRSR" id="PIRSR602403-1"/>
    </source>
</evidence>
<feature type="binding site" description="axial binding residue" evidence="14">
    <location>
        <position position="513"/>
    </location>
    <ligand>
        <name>heme</name>
        <dbReference type="ChEBI" id="CHEBI:30413"/>
    </ligand>
    <ligandPart>
        <name>Fe</name>
        <dbReference type="ChEBI" id="CHEBI:18248"/>
    </ligandPart>
</feature>
<comment type="function">
    <text evidence="2">May be involved in the metabolism of insect hormones and in the breakdown of synthetic insecticides.</text>
</comment>